<keyword evidence="3 4" id="KW-0732">Signal</keyword>
<dbReference type="Gene3D" id="2.60.120.40">
    <property type="match status" value="1"/>
</dbReference>
<dbReference type="SUPFAM" id="SSF49842">
    <property type="entry name" value="TNF-like"/>
    <property type="match status" value="1"/>
</dbReference>
<evidence type="ECO:0000256" key="4">
    <source>
        <dbReference type="SAM" id="SignalP"/>
    </source>
</evidence>
<evidence type="ECO:0000256" key="1">
    <source>
        <dbReference type="ARBA" id="ARBA00004613"/>
    </source>
</evidence>
<feature type="domain" description="C1q" evidence="5">
    <location>
        <begin position="67"/>
        <end position="209"/>
    </location>
</feature>
<dbReference type="InterPro" id="IPR050822">
    <property type="entry name" value="Cerebellin_Synaptic_Org"/>
</dbReference>
<evidence type="ECO:0000313" key="7">
    <source>
        <dbReference type="Proteomes" id="UP001164746"/>
    </source>
</evidence>
<dbReference type="PROSITE" id="PS50871">
    <property type="entry name" value="C1Q"/>
    <property type="match status" value="1"/>
</dbReference>
<protein>
    <submittedName>
        <fullName evidence="6">EMIL1-like protein</fullName>
    </submittedName>
</protein>
<gene>
    <name evidence="6" type="ORF">MAR_027773</name>
</gene>
<reference evidence="6" key="1">
    <citation type="submission" date="2022-11" db="EMBL/GenBank/DDBJ databases">
        <title>Centuries of genome instability and evolution in soft-shell clam transmissible cancer (bioRxiv).</title>
        <authorList>
            <person name="Hart S.F.M."/>
            <person name="Yonemitsu M.A."/>
            <person name="Giersch R.M."/>
            <person name="Beal B.F."/>
            <person name="Arriagada G."/>
            <person name="Davis B.W."/>
            <person name="Ostrander E.A."/>
            <person name="Goff S.P."/>
            <person name="Metzger M.J."/>
        </authorList>
    </citation>
    <scope>NUCLEOTIDE SEQUENCE</scope>
    <source>
        <strain evidence="6">MELC-2E11</strain>
        <tissue evidence="6">Siphon/mantle</tissue>
    </source>
</reference>
<proteinExistence type="predicted"/>
<dbReference type="Pfam" id="PF00386">
    <property type="entry name" value="C1q"/>
    <property type="match status" value="1"/>
</dbReference>
<dbReference type="InterPro" id="IPR008983">
    <property type="entry name" value="Tumour_necrosis_fac-like_dom"/>
</dbReference>
<sequence length="209" mass="23586">MKQNVIFFVLFASFILICGINTRHEREINDRNAPERPIINSEQKVVQEHSSTVETITKTAFRKRFRRRPPAIAFQAVLKKKSLVLQTNEPITFDRVFTNEGEGYDEKTGIFTAPVGGLYVFSATILAGNGYYTEGSIVVKDNTIVTAVSDRRTLKETQIDIADQSTVTCNLKTQKGDTVKFMIKWPMGQHEIIGHGKTSFGGYLFRAYP</sequence>
<dbReference type="InterPro" id="IPR001073">
    <property type="entry name" value="C1q_dom"/>
</dbReference>
<organism evidence="6 7">
    <name type="scientific">Mya arenaria</name>
    <name type="common">Soft-shell clam</name>
    <dbReference type="NCBI Taxonomy" id="6604"/>
    <lineage>
        <taxon>Eukaryota</taxon>
        <taxon>Metazoa</taxon>
        <taxon>Spiralia</taxon>
        <taxon>Lophotrochozoa</taxon>
        <taxon>Mollusca</taxon>
        <taxon>Bivalvia</taxon>
        <taxon>Autobranchia</taxon>
        <taxon>Heteroconchia</taxon>
        <taxon>Euheterodonta</taxon>
        <taxon>Imparidentia</taxon>
        <taxon>Neoheterodontei</taxon>
        <taxon>Myida</taxon>
        <taxon>Myoidea</taxon>
        <taxon>Myidae</taxon>
        <taxon>Mya</taxon>
    </lineage>
</organism>
<comment type="subcellular location">
    <subcellularLocation>
        <location evidence="1">Secreted</location>
    </subcellularLocation>
</comment>
<evidence type="ECO:0000256" key="2">
    <source>
        <dbReference type="ARBA" id="ARBA00022525"/>
    </source>
</evidence>
<dbReference type="PRINTS" id="PR00007">
    <property type="entry name" value="COMPLEMNTC1Q"/>
</dbReference>
<evidence type="ECO:0000256" key="3">
    <source>
        <dbReference type="ARBA" id="ARBA00022729"/>
    </source>
</evidence>
<dbReference type="PANTHER" id="PTHR22923">
    <property type="entry name" value="CEREBELLIN-RELATED"/>
    <property type="match status" value="1"/>
</dbReference>
<evidence type="ECO:0000313" key="6">
    <source>
        <dbReference type="EMBL" id="WAR13593.1"/>
    </source>
</evidence>
<feature type="chain" id="PRO_5047312807" evidence="4">
    <location>
        <begin position="20"/>
        <end position="209"/>
    </location>
</feature>
<accession>A0ABY7EUI7</accession>
<keyword evidence="2" id="KW-0964">Secreted</keyword>
<dbReference type="Proteomes" id="UP001164746">
    <property type="component" value="Chromosome 8"/>
</dbReference>
<name>A0ABY7EUI7_MYAAR</name>
<keyword evidence="7" id="KW-1185">Reference proteome</keyword>
<dbReference type="EMBL" id="CP111019">
    <property type="protein sequence ID" value="WAR13593.1"/>
    <property type="molecule type" value="Genomic_DNA"/>
</dbReference>
<dbReference type="PANTHER" id="PTHR22923:SF116">
    <property type="entry name" value="C1Q DOMAIN-CONTAINING PROTEIN"/>
    <property type="match status" value="1"/>
</dbReference>
<feature type="signal peptide" evidence="4">
    <location>
        <begin position="1"/>
        <end position="19"/>
    </location>
</feature>
<dbReference type="SMART" id="SM00110">
    <property type="entry name" value="C1Q"/>
    <property type="match status" value="1"/>
</dbReference>
<evidence type="ECO:0000259" key="5">
    <source>
        <dbReference type="PROSITE" id="PS50871"/>
    </source>
</evidence>